<evidence type="ECO:0000313" key="4">
    <source>
        <dbReference type="Proteomes" id="UP000193067"/>
    </source>
</evidence>
<dbReference type="InterPro" id="IPR015496">
    <property type="entry name" value="Ubiquilin"/>
</dbReference>
<dbReference type="PANTHER" id="PTHR10677">
    <property type="entry name" value="UBIQUILIN"/>
    <property type="match status" value="1"/>
</dbReference>
<dbReference type="STRING" id="1353009.A0A1Y2IVJ5"/>
<dbReference type="EMBL" id="KZ084094">
    <property type="protein sequence ID" value="OSD05156.1"/>
    <property type="molecule type" value="Genomic_DNA"/>
</dbReference>
<dbReference type="Pfam" id="PF00240">
    <property type="entry name" value="ubiquitin"/>
    <property type="match status" value="1"/>
</dbReference>
<protein>
    <submittedName>
        <fullName evidence="3">Ubiquitin-domain-containing protein</fullName>
    </submittedName>
</protein>
<dbReference type="Gene3D" id="3.10.20.90">
    <property type="entry name" value="Phosphatidylinositol 3-kinase Catalytic Subunit, Chain A, domain 1"/>
    <property type="match status" value="1"/>
</dbReference>
<gene>
    <name evidence="3" type="ORF">PYCCODRAFT_1362502</name>
</gene>
<organism evidence="3 4">
    <name type="scientific">Trametes coccinea (strain BRFM310)</name>
    <name type="common">Pycnoporus coccineus</name>
    <dbReference type="NCBI Taxonomy" id="1353009"/>
    <lineage>
        <taxon>Eukaryota</taxon>
        <taxon>Fungi</taxon>
        <taxon>Dikarya</taxon>
        <taxon>Basidiomycota</taxon>
        <taxon>Agaricomycotina</taxon>
        <taxon>Agaricomycetes</taxon>
        <taxon>Polyporales</taxon>
        <taxon>Polyporaceae</taxon>
        <taxon>Trametes</taxon>
    </lineage>
</organism>
<dbReference type="InterPro" id="IPR000626">
    <property type="entry name" value="Ubiquitin-like_dom"/>
</dbReference>
<evidence type="ECO:0000256" key="1">
    <source>
        <dbReference type="SAM" id="MobiDB-lite"/>
    </source>
</evidence>
<proteinExistence type="predicted"/>
<dbReference type="GO" id="GO:0006511">
    <property type="term" value="P:ubiquitin-dependent protein catabolic process"/>
    <property type="evidence" value="ECO:0007669"/>
    <property type="project" value="TreeGrafter"/>
</dbReference>
<dbReference type="OrthoDB" id="428577at2759"/>
<reference evidence="3 4" key="1">
    <citation type="journal article" date="2015" name="Biotechnol. Biofuels">
        <title>Enhanced degradation of softwood versus hardwood by the white-rot fungus Pycnoporus coccineus.</title>
        <authorList>
            <person name="Couturier M."/>
            <person name="Navarro D."/>
            <person name="Chevret D."/>
            <person name="Henrissat B."/>
            <person name="Piumi F."/>
            <person name="Ruiz-Duenas F.J."/>
            <person name="Martinez A.T."/>
            <person name="Grigoriev I.V."/>
            <person name="Riley R."/>
            <person name="Lipzen A."/>
            <person name="Berrin J.G."/>
            <person name="Master E.R."/>
            <person name="Rosso M.N."/>
        </authorList>
    </citation>
    <scope>NUCLEOTIDE SEQUENCE [LARGE SCALE GENOMIC DNA]</scope>
    <source>
        <strain evidence="3 4">BRFM310</strain>
    </source>
</reference>
<feature type="compositionally biased region" description="Low complexity" evidence="1">
    <location>
        <begin position="189"/>
        <end position="199"/>
    </location>
</feature>
<dbReference type="Proteomes" id="UP000193067">
    <property type="component" value="Unassembled WGS sequence"/>
</dbReference>
<sequence>MAEQAELAFVKSYVNTLSSQPVVYPNDYQPAPENELHKVPVLPIDVPPPPERHVAESVPTGSIRVTFKSTKPVQAYTLDVQPTDTIAQIKAQLAAVPGAPPADAQRLLLKGKALADGKLLREYAVKDGDTVNLMVKPGFDWDPSKVPAPAAPSEPAPAPSASPAPGGESITLLPSPEPSKSRSGHGRIPSVVLSPSPSLTASPGEKLVDIPLVLDTSTIPASPSAVVPDTPYHTTISQPAFWEHLYAFLLNEFTHPSDAATAWEDFFCASKGNLSVSEIAKIRDAVGVIGMAGT</sequence>
<feature type="region of interest" description="Disordered" evidence="1">
    <location>
        <begin position="144"/>
        <end position="200"/>
    </location>
</feature>
<feature type="domain" description="Ubiquitin-like" evidence="2">
    <location>
        <begin position="63"/>
        <end position="136"/>
    </location>
</feature>
<accession>A0A1Y2IVJ5</accession>
<keyword evidence="4" id="KW-1185">Reference proteome</keyword>
<dbReference type="InterPro" id="IPR029071">
    <property type="entry name" value="Ubiquitin-like_domsf"/>
</dbReference>
<name>A0A1Y2IVJ5_TRAC3</name>
<dbReference type="PROSITE" id="PS50053">
    <property type="entry name" value="UBIQUITIN_2"/>
    <property type="match status" value="1"/>
</dbReference>
<evidence type="ECO:0000259" key="2">
    <source>
        <dbReference type="PROSITE" id="PS50053"/>
    </source>
</evidence>
<dbReference type="GO" id="GO:0005829">
    <property type="term" value="C:cytosol"/>
    <property type="evidence" value="ECO:0007669"/>
    <property type="project" value="TreeGrafter"/>
</dbReference>
<feature type="compositionally biased region" description="Pro residues" evidence="1">
    <location>
        <begin position="149"/>
        <end position="162"/>
    </location>
</feature>
<dbReference type="GO" id="GO:0031593">
    <property type="term" value="F:polyubiquitin modification-dependent protein binding"/>
    <property type="evidence" value="ECO:0007669"/>
    <property type="project" value="TreeGrafter"/>
</dbReference>
<dbReference type="SMART" id="SM00213">
    <property type="entry name" value="UBQ"/>
    <property type="match status" value="1"/>
</dbReference>
<dbReference type="PANTHER" id="PTHR10677:SF3">
    <property type="entry name" value="FI07626P-RELATED"/>
    <property type="match status" value="1"/>
</dbReference>
<evidence type="ECO:0000313" key="3">
    <source>
        <dbReference type="EMBL" id="OSD05156.1"/>
    </source>
</evidence>
<dbReference type="AlphaFoldDB" id="A0A1Y2IVJ5"/>
<dbReference type="CDD" id="cd01805">
    <property type="entry name" value="Ubl_Rad23"/>
    <property type="match status" value="1"/>
</dbReference>
<dbReference type="SUPFAM" id="SSF54236">
    <property type="entry name" value="Ubiquitin-like"/>
    <property type="match status" value="1"/>
</dbReference>